<accession>D6ZZM4</accession>
<evidence type="ECO:0000256" key="2">
    <source>
        <dbReference type="SAM" id="SignalP"/>
    </source>
</evidence>
<evidence type="ECO:0000313" key="3">
    <source>
        <dbReference type="EMBL" id="ADH91219.1"/>
    </source>
</evidence>
<dbReference type="EMBL" id="CP002026">
    <property type="protein sequence ID" value="ADH91219.1"/>
    <property type="molecule type" value="Genomic_DNA"/>
</dbReference>
<reference evidence="3 4" key="1">
    <citation type="journal article" date="2012" name="Stand. Genomic Sci.">
        <title>Complete genome sequence of the facultatively chemolithoautotrophic and methylotrophic alpha Proteobacterium Starkeya novella type strain (ATCC 8093(T)).</title>
        <authorList>
            <person name="Kappler U."/>
            <person name="Davenport K."/>
            <person name="Beatson S."/>
            <person name="Lucas S."/>
            <person name="Lapidus A."/>
            <person name="Copeland A."/>
            <person name="Berry K.W."/>
            <person name="Glavina Del Rio T."/>
            <person name="Hammon N."/>
            <person name="Dalin E."/>
            <person name="Tice H."/>
            <person name="Pitluck S."/>
            <person name="Richardson P."/>
            <person name="Bruce D."/>
            <person name="Goodwin L.A."/>
            <person name="Han C."/>
            <person name="Tapia R."/>
            <person name="Detter J.C."/>
            <person name="Chang Y.J."/>
            <person name="Jeffries C.D."/>
            <person name="Land M."/>
            <person name="Hauser L."/>
            <person name="Kyrpides N.C."/>
            <person name="Goker M."/>
            <person name="Ivanova N."/>
            <person name="Klenk H.P."/>
            <person name="Woyke T."/>
        </authorList>
    </citation>
    <scope>NUCLEOTIDE SEQUENCE [LARGE SCALE GENOMIC DNA]</scope>
    <source>
        <strain evidence="4">ATCC 8093 / DSM 506 / JCM 20403 / CCM 1077 / IAM 12100 / NBRC 12443 / NCIMB 10456</strain>
    </source>
</reference>
<dbReference type="RefSeq" id="WP_013168720.1">
    <property type="nucleotide sequence ID" value="NC_014217.1"/>
</dbReference>
<keyword evidence="2" id="KW-0732">Signal</keyword>
<gene>
    <name evidence="3" type="ordered locus">Snov_3949</name>
</gene>
<protein>
    <submittedName>
        <fullName evidence="3">Uncharacterized protein</fullName>
    </submittedName>
</protein>
<dbReference type="AlphaFoldDB" id="D6ZZM4"/>
<sequence length="177" mass="18706">MRSTPALLAAAFVAAFLAVPAAAETLNAQQAQRFVMGRTFTYTCYEGTVGSGRIMPDGSVAGTIQMRGKGAARYVTLPAGTILVKGQAVCAKLKGMAFQPCFDVEKTSEASFRGNLAGANRLWCEFKRGGSGRTRLAERSNRAPAKRAVSRAQTVPVESKALDAPADTKTVEADMPN</sequence>
<proteinExistence type="predicted"/>
<dbReference type="HOGENOM" id="CLU_115294_0_0_5"/>
<evidence type="ECO:0000256" key="1">
    <source>
        <dbReference type="SAM" id="MobiDB-lite"/>
    </source>
</evidence>
<dbReference type="KEGG" id="sno:Snov_3949"/>
<evidence type="ECO:0000313" key="4">
    <source>
        <dbReference type="Proteomes" id="UP000006633"/>
    </source>
</evidence>
<feature type="signal peptide" evidence="2">
    <location>
        <begin position="1"/>
        <end position="23"/>
    </location>
</feature>
<keyword evidence="4" id="KW-1185">Reference proteome</keyword>
<dbReference type="STRING" id="639283.Snov_3949"/>
<dbReference type="eggNOG" id="ENOG5033ZF5">
    <property type="taxonomic scope" value="Bacteria"/>
</dbReference>
<dbReference type="Proteomes" id="UP000006633">
    <property type="component" value="Chromosome"/>
</dbReference>
<name>D6ZZM4_ANCN5</name>
<feature type="chain" id="PRO_5003092160" evidence="2">
    <location>
        <begin position="24"/>
        <end position="177"/>
    </location>
</feature>
<feature type="region of interest" description="Disordered" evidence="1">
    <location>
        <begin position="135"/>
        <end position="177"/>
    </location>
</feature>
<organism evidence="3 4">
    <name type="scientific">Ancylobacter novellus (strain ATCC 8093 / DSM 506 / JCM 20403 / CCM 1077 / IAM 12100 / NBRC 12443 / NCIMB 10456)</name>
    <name type="common">Starkeya novella</name>
    <dbReference type="NCBI Taxonomy" id="639283"/>
    <lineage>
        <taxon>Bacteria</taxon>
        <taxon>Pseudomonadati</taxon>
        <taxon>Pseudomonadota</taxon>
        <taxon>Alphaproteobacteria</taxon>
        <taxon>Hyphomicrobiales</taxon>
        <taxon>Xanthobacteraceae</taxon>
        <taxon>Ancylobacter</taxon>
    </lineage>
</organism>